<sequence>MLFRTQRFLSSPFLAAFFKPPFCFFSRQTRLQFIQRLSTSCQNFCINLAPPGKPLELRPGKSPIMSTQEIVTEELLKIFILDKEDDNTYVANHLGDGTWLTKNVYGGALFAQSLVAAQKTVGSEFLPHSIHSLFILNVSPLKPVIYKTQRIRDGRSFCTRFITAHQNDKIVYSTQISFHVKEEGAITHQTEMPKVIEPEKCKASWDLAREFLEKAESGHLKVSPHVALAMQATIDDQKNALVEFRPIDPEHQFALIPHKPKTYYYWTKVRTKLSDDREQHRALAAYITDATLASTANRPHVSHGYTPSMLVSLDNNTWFHTDDYRADEWMLYENESPIAQNGRAFSLGKLWTRDGRLILSSAQESLSRTKVAKSSL</sequence>
<accession>A0AC34R721</accession>
<evidence type="ECO:0000313" key="1">
    <source>
        <dbReference type="Proteomes" id="UP000887576"/>
    </source>
</evidence>
<organism evidence="1 2">
    <name type="scientific">Panagrolaimus sp. JU765</name>
    <dbReference type="NCBI Taxonomy" id="591449"/>
    <lineage>
        <taxon>Eukaryota</taxon>
        <taxon>Metazoa</taxon>
        <taxon>Ecdysozoa</taxon>
        <taxon>Nematoda</taxon>
        <taxon>Chromadorea</taxon>
        <taxon>Rhabditida</taxon>
        <taxon>Tylenchina</taxon>
        <taxon>Panagrolaimomorpha</taxon>
        <taxon>Panagrolaimoidea</taxon>
        <taxon>Panagrolaimidae</taxon>
        <taxon>Panagrolaimus</taxon>
    </lineage>
</organism>
<reference evidence="2" key="1">
    <citation type="submission" date="2022-11" db="UniProtKB">
        <authorList>
            <consortium name="WormBaseParasite"/>
        </authorList>
    </citation>
    <scope>IDENTIFICATION</scope>
</reference>
<name>A0AC34R721_9BILA</name>
<proteinExistence type="predicted"/>
<dbReference type="WBParaSite" id="JU765_v2.g3925.t1">
    <property type="protein sequence ID" value="JU765_v2.g3925.t1"/>
    <property type="gene ID" value="JU765_v2.g3925"/>
</dbReference>
<protein>
    <submittedName>
        <fullName evidence="2">Acyl-CoA thioesterase</fullName>
    </submittedName>
</protein>
<dbReference type="Proteomes" id="UP000887576">
    <property type="component" value="Unplaced"/>
</dbReference>
<evidence type="ECO:0000313" key="2">
    <source>
        <dbReference type="WBParaSite" id="JU765_v2.g3925.t1"/>
    </source>
</evidence>